<proteinExistence type="predicted"/>
<name>A0A9X6XVI7_BACCE</name>
<comment type="caution">
    <text evidence="1">The sequence shown here is derived from an EMBL/GenBank/DDBJ whole genome shotgun (WGS) entry which is preliminary data.</text>
</comment>
<dbReference type="AlphaFoldDB" id="A0A9X6XVI7"/>
<evidence type="ECO:0000313" key="1">
    <source>
        <dbReference type="EMBL" id="PDZ94341.1"/>
    </source>
</evidence>
<feature type="non-terminal residue" evidence="1">
    <location>
        <position position="1"/>
    </location>
</feature>
<evidence type="ECO:0000313" key="2">
    <source>
        <dbReference type="Proteomes" id="UP000219922"/>
    </source>
</evidence>
<organism evidence="1 2">
    <name type="scientific">Bacillus cereus</name>
    <dbReference type="NCBI Taxonomy" id="1396"/>
    <lineage>
        <taxon>Bacteria</taxon>
        <taxon>Bacillati</taxon>
        <taxon>Bacillota</taxon>
        <taxon>Bacilli</taxon>
        <taxon>Bacillales</taxon>
        <taxon>Bacillaceae</taxon>
        <taxon>Bacillus</taxon>
        <taxon>Bacillus cereus group</taxon>
    </lineage>
</organism>
<accession>A0A9X6XVI7</accession>
<dbReference type="Proteomes" id="UP000219922">
    <property type="component" value="Unassembled WGS sequence"/>
</dbReference>
<dbReference type="RefSeq" id="WP_205753422.1">
    <property type="nucleotide sequence ID" value="NZ_NVMX01000209.1"/>
</dbReference>
<dbReference type="EMBL" id="NVMX01000209">
    <property type="protein sequence ID" value="PDZ94341.1"/>
    <property type="molecule type" value="Genomic_DNA"/>
</dbReference>
<protein>
    <submittedName>
        <fullName evidence="1">Uncharacterized protein</fullName>
    </submittedName>
</protein>
<reference evidence="1 2" key="1">
    <citation type="submission" date="2017-09" db="EMBL/GenBank/DDBJ databases">
        <title>Large-scale bioinformatics analysis of Bacillus genomes uncovers conserved roles of natural products in bacterial physiology.</title>
        <authorList>
            <consortium name="Agbiome Team Llc"/>
            <person name="Bleich R.M."/>
            <person name="Grubbs K.J."/>
            <person name="Santa Maria K.C."/>
            <person name="Allen S.E."/>
            <person name="Farag S."/>
            <person name="Shank E.A."/>
            <person name="Bowers A."/>
        </authorList>
    </citation>
    <scope>NUCLEOTIDE SEQUENCE [LARGE SCALE GENOMIC DNA]</scope>
    <source>
        <strain evidence="1 2">AFS092789</strain>
    </source>
</reference>
<gene>
    <name evidence="1" type="ORF">CON36_34345</name>
</gene>
<sequence length="108" mass="12169">LYNEFCILFYFCFKIIIVLIIDNDNETNKGGELTKPISNQCQFPGISCPGLIIQLYIGFIKQNIVPTAIAMDNHLYFCLSIMGETKFTKIAKAKNNTIINKTIKSGNI</sequence>